<dbReference type="Pfam" id="PF12833">
    <property type="entry name" value="HTH_18"/>
    <property type="match status" value="1"/>
</dbReference>
<evidence type="ECO:0000256" key="9">
    <source>
        <dbReference type="SAM" id="Phobius"/>
    </source>
</evidence>
<dbReference type="SUPFAM" id="SSF46689">
    <property type="entry name" value="Homeodomain-like"/>
    <property type="match status" value="1"/>
</dbReference>
<dbReference type="Gene3D" id="1.10.10.60">
    <property type="entry name" value="Homeodomain-like"/>
    <property type="match status" value="1"/>
</dbReference>
<comment type="caution">
    <text evidence="11">The sequence shown here is derived from an EMBL/GenBank/DDBJ whole genome shotgun (WGS) entry which is preliminary data.</text>
</comment>
<dbReference type="PROSITE" id="PS01124">
    <property type="entry name" value="HTH_ARAC_FAMILY_2"/>
    <property type="match status" value="1"/>
</dbReference>
<dbReference type="Proteomes" id="UP001139450">
    <property type="component" value="Unassembled WGS sequence"/>
</dbReference>
<dbReference type="Pfam" id="PF02687">
    <property type="entry name" value="FtsX"/>
    <property type="match status" value="2"/>
</dbReference>
<evidence type="ECO:0000313" key="11">
    <source>
        <dbReference type="EMBL" id="MCJ8208563.1"/>
    </source>
</evidence>
<feature type="transmembrane region" description="Helical" evidence="9">
    <location>
        <begin position="46"/>
        <end position="69"/>
    </location>
</feature>
<evidence type="ECO:0000256" key="4">
    <source>
        <dbReference type="ARBA" id="ARBA00022989"/>
    </source>
</evidence>
<evidence type="ECO:0000259" key="10">
    <source>
        <dbReference type="PROSITE" id="PS01124"/>
    </source>
</evidence>
<dbReference type="InterPro" id="IPR050250">
    <property type="entry name" value="Macrolide_Exporter_MacB"/>
</dbReference>
<evidence type="ECO:0000256" key="8">
    <source>
        <dbReference type="ARBA" id="ARBA00023163"/>
    </source>
</evidence>
<feature type="transmembrane region" description="Helical" evidence="9">
    <location>
        <begin position="20"/>
        <end position="39"/>
    </location>
</feature>
<keyword evidence="3 9" id="KW-0812">Transmembrane</keyword>
<dbReference type="InterPro" id="IPR018062">
    <property type="entry name" value="HTH_AraC-typ_CS"/>
</dbReference>
<sequence length="1162" mass="130005">MIDPLTSLNAPLFHISLFDLASMGTFFVGLAFALLLVFVKKSDKSANLFLALALAVIVLKTGGITPLLLPALGPSLYLYVGRLTFPNQRFRQKDLLHFCSLPTVYWMPSWLILISVIIYLYMSSRLIERCYGQLQVVLMDRPRFAFRHLKKMLLLMSACCLLAFFDAIFYFAIASLLIGMAVTAILKMDDDRRLTTPITDRFAVREKGRRLNATVAANRFYEDPDLTLTTLAVKLIMHPHDLSRIINLGLEKNFSDFINEFRVREIARKMRDPAFDRIKLLGIAYESGFNSQRTFNRVFKEMTGKTPAEYKRMLEKELPIDKLATQPRLRPVILRPESPPVWAKEKLNCNYMFKDYFKTAVRSIRSNKVYSALNIVGLAIGIACAGLIFLWVGDEMTYDSTNIKKDRLYEVKINADFSGNKFVMGSTPRVMGKTIKAELPGIANVCRISDGDVKALFKIGDKSFYANGRYADPALFSMFTLPFVHGNIENAFTHLRSVVLTEKTARRFFGNDGDVLGKTIRVDNKNDYVVTGVLKDIPKNSTLQADWFIPYETLSHDVNIVAGNDLQDHVWNSYGPFTYVELEPNANIDTMNARLLNFIHGKDATQKNTAFLYPMTRWHLYDQFTNGKENSSGRISQVRLLSVIAWIILLIACINFMNLATARSEKRAKEIGVRKVLGSGRNRLIGQFMAESFLMSAMAAAIAVGIVAISLPAFNTLVEKDLNIGLSDPAHFLVLGLITVICGLLAGSYPSLYLSSFDPVKVLKGLKIKSGTATLIRKGLVILQFSVAIVFIISTIIIYQQIQHVKSRDLGFNKNNLVEIDMQHPVGRTFSVIKQQLMNTGVVSNAAMTDHVALYGGNTDNSFKWDGKGANDNFDIAFRNVTPEFMSTAGMHIIEGRDFGDEAADTTSVIVTQSLAKRIDKNGVVGKIIQSPRGVNEGLFKNLRIVGVVQDYVMGNIYDHAGTPVIFICHSSANFDRTLSQFDDHLVYVRIKDNKASQQTLVTITSIVQRNNSDFPFQYRFVDDQFNEAFKGEIQTSRISGIFATLAIIISCLGLFSLAAYTAERRIKEIGIRKVLGASVSGLAGLLSKDFLQLVGISCLVAFPVAWYIMHNWLQNYEYRVHIHWWIFAAAGVSAITIALATVSFQAVKAALANPVKSLRSE</sequence>
<dbReference type="GO" id="GO:0043565">
    <property type="term" value="F:sequence-specific DNA binding"/>
    <property type="evidence" value="ECO:0007669"/>
    <property type="project" value="InterPro"/>
</dbReference>
<keyword evidence="6" id="KW-0238">DNA-binding</keyword>
<dbReference type="PANTHER" id="PTHR30572:SF18">
    <property type="entry name" value="ABC-TYPE MACROLIDE FAMILY EXPORT SYSTEM PERMEASE COMPONENT 2"/>
    <property type="match status" value="1"/>
</dbReference>
<evidence type="ECO:0000256" key="3">
    <source>
        <dbReference type="ARBA" id="ARBA00022692"/>
    </source>
</evidence>
<evidence type="ECO:0000313" key="12">
    <source>
        <dbReference type="Proteomes" id="UP001139450"/>
    </source>
</evidence>
<dbReference type="GO" id="GO:0005886">
    <property type="term" value="C:plasma membrane"/>
    <property type="evidence" value="ECO:0007669"/>
    <property type="project" value="UniProtKB-SubCell"/>
</dbReference>
<evidence type="ECO:0000256" key="1">
    <source>
        <dbReference type="ARBA" id="ARBA00004651"/>
    </source>
</evidence>
<comment type="subcellular location">
    <subcellularLocation>
        <location evidence="1">Cell membrane</location>
        <topology evidence="1">Multi-pass membrane protein</topology>
    </subcellularLocation>
</comment>
<dbReference type="InterPro" id="IPR009057">
    <property type="entry name" value="Homeodomain-like_sf"/>
</dbReference>
<evidence type="ECO:0000256" key="7">
    <source>
        <dbReference type="ARBA" id="ARBA00023136"/>
    </source>
</evidence>
<dbReference type="GO" id="GO:0003700">
    <property type="term" value="F:DNA-binding transcription factor activity"/>
    <property type="evidence" value="ECO:0007669"/>
    <property type="project" value="InterPro"/>
</dbReference>
<dbReference type="InterPro" id="IPR003838">
    <property type="entry name" value="ABC3_permease_C"/>
</dbReference>
<feature type="transmembrane region" description="Helical" evidence="9">
    <location>
        <begin position="104"/>
        <end position="123"/>
    </location>
</feature>
<keyword evidence="5" id="KW-0805">Transcription regulation</keyword>
<dbReference type="PROSITE" id="PS00041">
    <property type="entry name" value="HTH_ARAC_FAMILY_1"/>
    <property type="match status" value="1"/>
</dbReference>
<protein>
    <submittedName>
        <fullName evidence="11">ABC transporter permease</fullName>
    </submittedName>
</protein>
<dbReference type="RefSeq" id="WP_245128391.1">
    <property type="nucleotide sequence ID" value="NZ_JALJEJ010000001.1"/>
</dbReference>
<feature type="transmembrane region" description="Helical" evidence="9">
    <location>
        <begin position="640"/>
        <end position="660"/>
    </location>
</feature>
<dbReference type="PANTHER" id="PTHR30572">
    <property type="entry name" value="MEMBRANE COMPONENT OF TRANSPORTER-RELATED"/>
    <property type="match status" value="1"/>
</dbReference>
<feature type="transmembrane region" description="Helical" evidence="9">
    <location>
        <begin position="1123"/>
        <end position="1148"/>
    </location>
</feature>
<dbReference type="Pfam" id="PF12704">
    <property type="entry name" value="MacB_PCD"/>
    <property type="match status" value="2"/>
</dbReference>
<feature type="transmembrane region" description="Helical" evidence="9">
    <location>
        <begin position="734"/>
        <end position="754"/>
    </location>
</feature>
<feature type="transmembrane region" description="Helical" evidence="9">
    <location>
        <begin position="1041"/>
        <end position="1063"/>
    </location>
</feature>
<feature type="transmembrane region" description="Helical" evidence="9">
    <location>
        <begin position="775"/>
        <end position="799"/>
    </location>
</feature>
<feature type="domain" description="HTH araC/xylS-type" evidence="10">
    <location>
        <begin position="209"/>
        <end position="313"/>
    </location>
</feature>
<gene>
    <name evidence="11" type="ORF">MUY27_02505</name>
</gene>
<feature type="transmembrane region" description="Helical" evidence="9">
    <location>
        <begin position="144"/>
        <end position="164"/>
    </location>
</feature>
<dbReference type="InterPro" id="IPR018060">
    <property type="entry name" value="HTH_AraC"/>
</dbReference>
<keyword evidence="4 9" id="KW-1133">Transmembrane helix</keyword>
<evidence type="ECO:0000256" key="2">
    <source>
        <dbReference type="ARBA" id="ARBA00022475"/>
    </source>
</evidence>
<dbReference type="GO" id="GO:0022857">
    <property type="term" value="F:transmembrane transporter activity"/>
    <property type="evidence" value="ECO:0007669"/>
    <property type="project" value="TreeGrafter"/>
</dbReference>
<organism evidence="11 12">
    <name type="scientific">Mucilaginibacter straminoryzae</name>
    <dbReference type="NCBI Taxonomy" id="2932774"/>
    <lineage>
        <taxon>Bacteria</taxon>
        <taxon>Pseudomonadati</taxon>
        <taxon>Bacteroidota</taxon>
        <taxon>Sphingobacteriia</taxon>
        <taxon>Sphingobacteriales</taxon>
        <taxon>Sphingobacteriaceae</taxon>
        <taxon>Mucilaginibacter</taxon>
    </lineage>
</organism>
<keyword evidence="2" id="KW-1003">Cell membrane</keyword>
<keyword evidence="8" id="KW-0804">Transcription</keyword>
<reference evidence="11" key="1">
    <citation type="submission" date="2022-04" db="EMBL/GenBank/DDBJ databases">
        <title>Mucilaginibacter sp. RS28 isolated from freshwater.</title>
        <authorList>
            <person name="Ko S.-R."/>
        </authorList>
    </citation>
    <scope>NUCLEOTIDE SEQUENCE</scope>
    <source>
        <strain evidence="11">RS28</strain>
    </source>
</reference>
<evidence type="ECO:0000256" key="5">
    <source>
        <dbReference type="ARBA" id="ARBA00023015"/>
    </source>
</evidence>
<proteinExistence type="predicted"/>
<keyword evidence="7 9" id="KW-0472">Membrane</keyword>
<feature type="transmembrane region" description="Helical" evidence="9">
    <location>
        <begin position="1091"/>
        <end position="1111"/>
    </location>
</feature>
<feature type="transmembrane region" description="Helical" evidence="9">
    <location>
        <begin position="693"/>
        <end position="714"/>
    </location>
</feature>
<name>A0A9X2BBS0_9SPHI</name>
<dbReference type="EMBL" id="JALJEJ010000001">
    <property type="protein sequence ID" value="MCJ8208563.1"/>
    <property type="molecule type" value="Genomic_DNA"/>
</dbReference>
<accession>A0A9X2BBS0</accession>
<dbReference type="AlphaFoldDB" id="A0A9X2BBS0"/>
<evidence type="ECO:0000256" key="6">
    <source>
        <dbReference type="ARBA" id="ARBA00023125"/>
    </source>
</evidence>
<dbReference type="SMART" id="SM00342">
    <property type="entry name" value="HTH_ARAC"/>
    <property type="match status" value="1"/>
</dbReference>
<feature type="transmembrane region" description="Helical" evidence="9">
    <location>
        <begin position="372"/>
        <end position="392"/>
    </location>
</feature>
<keyword evidence="12" id="KW-1185">Reference proteome</keyword>
<dbReference type="InterPro" id="IPR025857">
    <property type="entry name" value="MacB_PCD"/>
</dbReference>